<accession>A0A1V0SB23</accession>
<dbReference type="EMBL" id="KY684083">
    <property type="protein sequence ID" value="ARF08858.1"/>
    <property type="molecule type" value="Genomic_DNA"/>
</dbReference>
<sequence>MNTINNSIYLGFNVNITNIHNSYYNDNFTLIRKKDEQRKSENLSKEFEEKINKIITSLKSENLLSGSTWFIDEYNFRFVDFYEKYLNQILNNGGEIGLLIVTNDDNSNKIDEDKLKESYERLNYKTNVKCIKINNFSNNIINKISGYTIVSQLNSDSTIKIKSNNVYIKEIMPNNIIDTIYKLNKKSKSDPMFLRIEITPENCENVLKSFKTSLIEISRSKQILRSLKCNEMAKLFLDNRGLISQHIPISNKNYRHLSNSIIRLNCIHDEDFITTISNSEIKVEYVADRPFTSSGITFLIKPEILKNIYETNKVVIKFYAKSSTDKTLKFFTGKNYISVAKLESNYKFFAVECDMFISQGHSIFRFNLEKPKKFSNFYMKDVEFENMGSGASRHMSNITS</sequence>
<reference evidence="1" key="1">
    <citation type="journal article" date="2017" name="Science">
        <title>Giant viruses with an expanded complement of translation system components.</title>
        <authorList>
            <person name="Schulz F."/>
            <person name="Yutin N."/>
            <person name="Ivanova N.N."/>
            <person name="Ortega D.R."/>
            <person name="Lee T.K."/>
            <person name="Vierheilig J."/>
            <person name="Daims H."/>
            <person name="Horn M."/>
            <person name="Wagner M."/>
            <person name="Jensen G.J."/>
            <person name="Kyrpides N.C."/>
            <person name="Koonin E.V."/>
            <person name="Woyke T."/>
        </authorList>
    </citation>
    <scope>NUCLEOTIDE SEQUENCE</scope>
    <source>
        <strain evidence="1">CTV1</strain>
    </source>
</reference>
<gene>
    <name evidence="1" type="ORF">Catovirus_1_908</name>
</gene>
<protein>
    <submittedName>
        <fullName evidence="1">Uncharacterized protein</fullName>
    </submittedName>
</protein>
<name>A0A1V0SB23_9VIRU</name>
<evidence type="ECO:0000313" key="1">
    <source>
        <dbReference type="EMBL" id="ARF08858.1"/>
    </source>
</evidence>
<proteinExistence type="predicted"/>
<organism evidence="1">
    <name type="scientific">Catovirus CTV1</name>
    <dbReference type="NCBI Taxonomy" id="1977631"/>
    <lineage>
        <taxon>Viruses</taxon>
        <taxon>Varidnaviria</taxon>
        <taxon>Bamfordvirae</taxon>
        <taxon>Nucleocytoviricota</taxon>
        <taxon>Megaviricetes</taxon>
        <taxon>Imitervirales</taxon>
        <taxon>Mimiviridae</taxon>
        <taxon>Klosneuvirinae</taxon>
        <taxon>Catovirus</taxon>
    </lineage>
</organism>